<evidence type="ECO:0000256" key="1">
    <source>
        <dbReference type="ARBA" id="ARBA00022605"/>
    </source>
</evidence>
<evidence type="ECO:0000256" key="3">
    <source>
        <dbReference type="ARBA" id="ARBA00023167"/>
    </source>
</evidence>
<dbReference type="SUPFAM" id="SSF56784">
    <property type="entry name" value="HAD-like"/>
    <property type="match status" value="1"/>
</dbReference>
<keyword evidence="3 4" id="KW-0486">Methionine biosynthesis</keyword>
<dbReference type="EMBL" id="CP022684">
    <property type="protein sequence ID" value="AUM11223.1"/>
    <property type="molecule type" value="Genomic_DNA"/>
</dbReference>
<keyword evidence="4" id="KW-0460">Magnesium</keyword>
<dbReference type="GO" id="GO:0000287">
    <property type="term" value="F:magnesium ion binding"/>
    <property type="evidence" value="ECO:0007669"/>
    <property type="project" value="UniProtKB-UniRule"/>
</dbReference>
<reference evidence="6" key="1">
    <citation type="submission" date="2017-08" db="EMBL/GenBank/DDBJ databases">
        <title>Direct submision.</title>
        <authorList>
            <person name="Kim S.-J."/>
            <person name="Rhee S.-K."/>
        </authorList>
    </citation>
    <scope>NUCLEOTIDE SEQUENCE [LARGE SCALE GENOMIC DNA]</scope>
    <source>
        <strain evidence="6">GI5</strain>
    </source>
</reference>
<dbReference type="CDD" id="cd01629">
    <property type="entry name" value="HAD_EP"/>
    <property type="match status" value="1"/>
</dbReference>
<comment type="function">
    <text evidence="4">Bifunctional enzyme that catalyzes the enolization of 2,3-diketo-5-methylthiopentyl-1-phosphate (DK-MTP-1-P) into the intermediate 2-hydroxy-3-keto-5-methylthiopentenyl-1-phosphate (HK-MTPenyl-1-P), which is then dephosphorylated to form the acireductone 1,2-dihydroxy-3-keto-5-methylthiopentene (DHK-MTPene).</text>
</comment>
<dbReference type="NCBIfam" id="TIGR01549">
    <property type="entry name" value="HAD-SF-IA-v1"/>
    <property type="match status" value="1"/>
</dbReference>
<dbReference type="RefSeq" id="WP_101892563.1">
    <property type="nucleotide sequence ID" value="NZ_CP022684.1"/>
</dbReference>
<dbReference type="Gene3D" id="3.40.50.1000">
    <property type="entry name" value="HAD superfamily/HAD-like"/>
    <property type="match status" value="1"/>
</dbReference>
<name>A0A2K9LG47_9GAMM</name>
<comment type="catalytic activity">
    <reaction evidence="4">
        <text>5-methylsulfanyl-2,3-dioxopentyl phosphate + H2O = 1,2-dihydroxy-5-(methylsulfanyl)pent-1-en-3-one + phosphate</text>
        <dbReference type="Rhea" id="RHEA:21700"/>
        <dbReference type="ChEBI" id="CHEBI:15377"/>
        <dbReference type="ChEBI" id="CHEBI:43474"/>
        <dbReference type="ChEBI" id="CHEBI:49252"/>
        <dbReference type="ChEBI" id="CHEBI:58828"/>
        <dbReference type="EC" id="3.1.3.77"/>
    </reaction>
</comment>
<dbReference type="PANTHER" id="PTHR20371:SF1">
    <property type="entry name" value="ENOLASE-PHOSPHATASE E1"/>
    <property type="match status" value="1"/>
</dbReference>
<dbReference type="PANTHER" id="PTHR20371">
    <property type="entry name" value="ENOLASE-PHOSPHATASE E1"/>
    <property type="match status" value="1"/>
</dbReference>
<dbReference type="InterPro" id="IPR023943">
    <property type="entry name" value="Enolase-ppase_E1"/>
</dbReference>
<dbReference type="GO" id="GO:0043715">
    <property type="term" value="F:2,3-diketo-5-methylthiopentyl-1-phosphate enolase activity"/>
    <property type="evidence" value="ECO:0007669"/>
    <property type="project" value="UniProtKB-UniRule"/>
</dbReference>
<dbReference type="Proteomes" id="UP000235116">
    <property type="component" value="Chromosome"/>
</dbReference>
<organism evidence="5 6">
    <name type="scientific">Ketobacter alkanivorans</name>
    <dbReference type="NCBI Taxonomy" id="1917421"/>
    <lineage>
        <taxon>Bacteria</taxon>
        <taxon>Pseudomonadati</taxon>
        <taxon>Pseudomonadota</taxon>
        <taxon>Gammaproteobacteria</taxon>
        <taxon>Pseudomonadales</taxon>
        <taxon>Ketobacteraceae</taxon>
        <taxon>Ketobacter</taxon>
    </lineage>
</organism>
<keyword evidence="4" id="KW-0479">Metal-binding</keyword>
<protein>
    <recommendedName>
        <fullName evidence="4">Enolase-phosphatase E1</fullName>
        <ecNumber evidence="4">3.1.3.77</ecNumber>
    </recommendedName>
    <alternativeName>
        <fullName evidence="4">2,3-diketo-5-methylthio-1-phosphopentane phosphatase</fullName>
    </alternativeName>
</protein>
<comment type="pathway">
    <text evidence="4">Amino-acid biosynthesis; L-methionine biosynthesis via salvage pathway; L-methionine from S-methyl-5-thio-alpha-D-ribose 1-phosphate: step 3/6.</text>
</comment>
<dbReference type="HAMAP" id="MF_01681">
    <property type="entry name" value="Salvage_MtnC"/>
    <property type="match status" value="1"/>
</dbReference>
<dbReference type="InterPro" id="IPR036412">
    <property type="entry name" value="HAD-like_sf"/>
</dbReference>
<accession>A0A2K9LG47</accession>
<dbReference type="GO" id="GO:0043874">
    <property type="term" value="F:acireductone synthase activity"/>
    <property type="evidence" value="ECO:0007669"/>
    <property type="project" value="UniProtKB-EC"/>
</dbReference>
<evidence type="ECO:0000256" key="4">
    <source>
        <dbReference type="HAMAP-Rule" id="MF_01681"/>
    </source>
</evidence>
<dbReference type="GO" id="GO:0019509">
    <property type="term" value="P:L-methionine salvage from methylthioadenosine"/>
    <property type="evidence" value="ECO:0007669"/>
    <property type="project" value="UniProtKB-UniRule"/>
</dbReference>
<dbReference type="AlphaFoldDB" id="A0A2K9LG47"/>
<dbReference type="InterPro" id="IPR006439">
    <property type="entry name" value="HAD-SF_hydro_IA"/>
</dbReference>
<dbReference type="GO" id="GO:0043716">
    <property type="term" value="F:2-hydroxy-3-keto-5-methylthiopentenyl-1-phosphate phosphatase activity"/>
    <property type="evidence" value="ECO:0007669"/>
    <property type="project" value="UniProtKB-UniRule"/>
</dbReference>
<dbReference type="OrthoDB" id="9797416at2"/>
<dbReference type="KEGG" id="kak:Kalk_01715"/>
<dbReference type="SFLD" id="SFLDS00003">
    <property type="entry name" value="Haloacid_Dehalogenase"/>
    <property type="match status" value="1"/>
</dbReference>
<dbReference type="SFLD" id="SFLDG01133">
    <property type="entry name" value="C1.5.4:_Enolase-phosphatase_Li"/>
    <property type="match status" value="1"/>
</dbReference>
<dbReference type="Gene3D" id="1.10.720.60">
    <property type="match status" value="1"/>
</dbReference>
<evidence type="ECO:0000313" key="6">
    <source>
        <dbReference type="Proteomes" id="UP000235116"/>
    </source>
</evidence>
<proteinExistence type="inferred from homology"/>
<evidence type="ECO:0000256" key="2">
    <source>
        <dbReference type="ARBA" id="ARBA00022801"/>
    </source>
</evidence>
<comment type="cofactor">
    <cofactor evidence="4">
        <name>Mg(2+)</name>
        <dbReference type="ChEBI" id="CHEBI:18420"/>
    </cofactor>
    <text evidence="4">Binds 1 Mg(2+) ion per subunit.</text>
</comment>
<dbReference type="Pfam" id="PF00702">
    <property type="entry name" value="Hydrolase"/>
    <property type="match status" value="1"/>
</dbReference>
<evidence type="ECO:0000313" key="5">
    <source>
        <dbReference type="EMBL" id="AUM11223.1"/>
    </source>
</evidence>
<gene>
    <name evidence="4 5" type="primary">mtnC</name>
    <name evidence="5" type="ORF">Kalk_01715</name>
</gene>
<keyword evidence="2 4" id="KW-0378">Hydrolase</keyword>
<keyword evidence="6" id="KW-1185">Reference proteome</keyword>
<dbReference type="EC" id="3.1.3.77" evidence="4"/>
<dbReference type="SFLD" id="SFLDG01129">
    <property type="entry name" value="C1.5:_HAD__Beta-PGM__Phosphata"/>
    <property type="match status" value="1"/>
</dbReference>
<keyword evidence="1 4" id="KW-0028">Amino-acid biosynthesis</keyword>
<dbReference type="SFLD" id="SFLDF00044">
    <property type="entry name" value="enolase-phosphatase"/>
    <property type="match status" value="1"/>
</dbReference>
<comment type="pathway">
    <text evidence="4">Amino-acid biosynthesis; L-methionine biosynthesis via salvage pathway; L-methionine from S-methyl-5-thio-alpha-D-ribose 1-phosphate: step 4/6.</text>
</comment>
<dbReference type="InterPro" id="IPR023214">
    <property type="entry name" value="HAD_sf"/>
</dbReference>
<dbReference type="UniPathway" id="UPA00904">
    <property type="reaction ID" value="UER00876"/>
</dbReference>
<comment type="similarity">
    <text evidence="4">Belongs to the HAD-like hydrolase superfamily. MasA/MtnC family.</text>
</comment>
<comment type="subunit">
    <text evidence="4">Monomer.</text>
</comment>
<sequence length="234" mass="25328">MTESSPVKAIVTDIEGTTTSISFVADVLFPYAKARIQDYVVDNAAVPTVAAEISAVRAEAGEPDASVERVGEILVNWIEQDLKITPLKTLQGMIWRSGYEDGSLKGHLYPEVATKLKGWKQQGIQLSIYSSGSEAAQKLLFGYSEAGDLTPLFDHFFDTRIGGKRESASYEQIKQTLGLPGHEILFLSDVVAELDAAAEAGVLTLALDRECIGEGFGAHPHVTDFNQIDLAALR</sequence>
<dbReference type="NCBIfam" id="TIGR01691">
    <property type="entry name" value="enolase-ppase"/>
    <property type="match status" value="1"/>
</dbReference>